<feature type="signal peptide" evidence="1">
    <location>
        <begin position="1"/>
        <end position="21"/>
    </location>
</feature>
<feature type="chain" id="PRO_5026870486" description="Lipocalin-like domain-containing protein" evidence="1">
    <location>
        <begin position="22"/>
        <end position="155"/>
    </location>
</feature>
<evidence type="ECO:0000313" key="2">
    <source>
        <dbReference type="EMBL" id="NER16967.1"/>
    </source>
</evidence>
<dbReference type="EMBL" id="JAABOQ010000003">
    <property type="protein sequence ID" value="NER16967.1"/>
    <property type="molecule type" value="Genomic_DNA"/>
</dbReference>
<name>A0A6M0CND7_9FLAO</name>
<organism evidence="2 3">
    <name type="scientific">Spongiivirga citrea</name>
    <dbReference type="NCBI Taxonomy" id="1481457"/>
    <lineage>
        <taxon>Bacteria</taxon>
        <taxon>Pseudomonadati</taxon>
        <taxon>Bacteroidota</taxon>
        <taxon>Flavobacteriia</taxon>
        <taxon>Flavobacteriales</taxon>
        <taxon>Flavobacteriaceae</taxon>
        <taxon>Spongiivirga</taxon>
    </lineage>
</organism>
<evidence type="ECO:0000256" key="1">
    <source>
        <dbReference type="SAM" id="SignalP"/>
    </source>
</evidence>
<dbReference type="Proteomes" id="UP000474296">
    <property type="component" value="Unassembled WGS sequence"/>
</dbReference>
<comment type="caution">
    <text evidence="2">The sequence shown here is derived from an EMBL/GenBank/DDBJ whole genome shotgun (WGS) entry which is preliminary data.</text>
</comment>
<evidence type="ECO:0008006" key="4">
    <source>
        <dbReference type="Google" id="ProtNLM"/>
    </source>
</evidence>
<keyword evidence="3" id="KW-1185">Reference proteome</keyword>
<evidence type="ECO:0000313" key="3">
    <source>
        <dbReference type="Proteomes" id="UP000474296"/>
    </source>
</evidence>
<gene>
    <name evidence="2" type="ORF">GWK10_07080</name>
</gene>
<reference evidence="2 3" key="1">
    <citation type="submission" date="2020-01" db="EMBL/GenBank/DDBJ databases">
        <title>Spongiivirga citrea KCTC 32990T.</title>
        <authorList>
            <person name="Wang G."/>
        </authorList>
    </citation>
    <scope>NUCLEOTIDE SEQUENCE [LARGE SCALE GENOMIC DNA]</scope>
    <source>
        <strain evidence="2 3">KCTC 32990</strain>
    </source>
</reference>
<protein>
    <recommendedName>
        <fullName evidence="4">Lipocalin-like domain-containing protein</fullName>
    </recommendedName>
</protein>
<dbReference type="RefSeq" id="WP_164030824.1">
    <property type="nucleotide sequence ID" value="NZ_JAABOQ010000003.1"/>
</dbReference>
<dbReference type="AlphaFoldDB" id="A0A6M0CND7"/>
<dbReference type="PROSITE" id="PS51257">
    <property type="entry name" value="PROKAR_LIPOPROTEIN"/>
    <property type="match status" value="1"/>
</dbReference>
<accession>A0A6M0CND7</accession>
<proteinExistence type="predicted"/>
<keyword evidence="1" id="KW-0732">Signal</keyword>
<sequence>MTIKFPLALPTLILAFFLLQSCSKDEPVEIENLMTIENFIPEGKINGIDFNPDSGFAIVNGNNQLIIVLSETEFSCDNLSLQNENHVTIKTKNETGNVDETELVLWENLASGAIMQNTTITIDSIDDTHVQGTLSHEIDTDNFIEGKFQVMICQN</sequence>